<feature type="transmembrane region" description="Helical" evidence="1">
    <location>
        <begin position="124"/>
        <end position="145"/>
    </location>
</feature>
<evidence type="ECO:0000256" key="1">
    <source>
        <dbReference type="SAM" id="Phobius"/>
    </source>
</evidence>
<feature type="transmembrane region" description="Helical" evidence="1">
    <location>
        <begin position="26"/>
        <end position="44"/>
    </location>
</feature>
<proteinExistence type="predicted"/>
<evidence type="ECO:0000259" key="2">
    <source>
        <dbReference type="Pfam" id="PF02517"/>
    </source>
</evidence>
<keyword evidence="1" id="KW-0472">Membrane</keyword>
<dbReference type="EMBL" id="BSUM01000001">
    <property type="protein sequence ID" value="GMA30561.1"/>
    <property type="molecule type" value="Genomic_DNA"/>
</dbReference>
<organism evidence="3 4">
    <name type="scientific">Litorihabitans aurantiacus</name>
    <dbReference type="NCBI Taxonomy" id="1930061"/>
    <lineage>
        <taxon>Bacteria</taxon>
        <taxon>Bacillati</taxon>
        <taxon>Actinomycetota</taxon>
        <taxon>Actinomycetes</taxon>
        <taxon>Micrococcales</taxon>
        <taxon>Beutenbergiaceae</taxon>
        <taxon>Litorihabitans</taxon>
    </lineage>
</organism>
<keyword evidence="4" id="KW-1185">Reference proteome</keyword>
<sequence length="265" mass="27747">MTTPASGTTVTDDGARPGRHLRVWQFLVLVVAYVVVIQVSTRLITGGAETSDSPSSVPVLLREYLVPIGLAAVLVAGVTTALRAWPDVMVESRRLARWTLVIPVVLVLVALGITNYPALAAEGVAFVLVLLVVVLLIGFGEELLFRGLGVRTLRASGRGEVAVGLWVSVTFGAVHLTNALSTGQVGDAVVQSVLATATGFLLYLTLRATGTLVVPMLVHAVFDLGAMSTTVDPDNPSGVTTIAAGVVLVLVLVVLLLRRRLTARA</sequence>
<comment type="caution">
    <text evidence="3">The sequence shown here is derived from an EMBL/GenBank/DDBJ whole genome shotgun (WGS) entry which is preliminary data.</text>
</comment>
<dbReference type="InterPro" id="IPR003675">
    <property type="entry name" value="Rce1/LyrA-like_dom"/>
</dbReference>
<feature type="transmembrane region" description="Helical" evidence="1">
    <location>
        <begin position="237"/>
        <end position="257"/>
    </location>
</feature>
<accession>A0AA37UUK2</accession>
<feature type="transmembrane region" description="Helical" evidence="1">
    <location>
        <begin position="64"/>
        <end position="86"/>
    </location>
</feature>
<evidence type="ECO:0000313" key="3">
    <source>
        <dbReference type="EMBL" id="GMA30561.1"/>
    </source>
</evidence>
<dbReference type="AlphaFoldDB" id="A0AA37UUK2"/>
<dbReference type="Proteomes" id="UP001157161">
    <property type="component" value="Unassembled WGS sequence"/>
</dbReference>
<dbReference type="Pfam" id="PF02517">
    <property type="entry name" value="Rce1-like"/>
    <property type="match status" value="1"/>
</dbReference>
<dbReference type="RefSeq" id="WP_284249219.1">
    <property type="nucleotide sequence ID" value="NZ_BSUM01000001.1"/>
</dbReference>
<feature type="domain" description="CAAX prenyl protease 2/Lysostaphin resistance protein A-like" evidence="2">
    <location>
        <begin position="125"/>
        <end position="224"/>
    </location>
</feature>
<reference evidence="3" key="2">
    <citation type="submission" date="2023-02" db="EMBL/GenBank/DDBJ databases">
        <authorList>
            <person name="Sun Q."/>
            <person name="Mori K."/>
        </authorList>
    </citation>
    <scope>NUCLEOTIDE SEQUENCE</scope>
    <source>
        <strain evidence="3">NBRC 112290</strain>
    </source>
</reference>
<reference evidence="3" key="1">
    <citation type="journal article" date="2014" name="Int. J. Syst. Evol. Microbiol.">
        <title>Complete genome sequence of Corynebacterium casei LMG S-19264T (=DSM 44701T), isolated from a smear-ripened cheese.</title>
        <authorList>
            <consortium name="US DOE Joint Genome Institute (JGI-PGF)"/>
            <person name="Walter F."/>
            <person name="Albersmeier A."/>
            <person name="Kalinowski J."/>
            <person name="Ruckert C."/>
        </authorList>
    </citation>
    <scope>NUCLEOTIDE SEQUENCE</scope>
    <source>
        <strain evidence="3">NBRC 112290</strain>
    </source>
</reference>
<gene>
    <name evidence="3" type="ORF">GCM10025875_05530</name>
</gene>
<protein>
    <recommendedName>
        <fullName evidence="2">CAAX prenyl protease 2/Lysostaphin resistance protein A-like domain-containing protein</fullName>
    </recommendedName>
</protein>
<evidence type="ECO:0000313" key="4">
    <source>
        <dbReference type="Proteomes" id="UP001157161"/>
    </source>
</evidence>
<name>A0AA37UUK2_9MICO</name>
<keyword evidence="1" id="KW-0812">Transmembrane</keyword>
<dbReference type="GO" id="GO:0004175">
    <property type="term" value="F:endopeptidase activity"/>
    <property type="evidence" value="ECO:0007669"/>
    <property type="project" value="UniProtKB-ARBA"/>
</dbReference>
<feature type="transmembrane region" description="Helical" evidence="1">
    <location>
        <begin position="98"/>
        <end position="118"/>
    </location>
</feature>
<dbReference type="GO" id="GO:0080120">
    <property type="term" value="P:CAAX-box protein maturation"/>
    <property type="evidence" value="ECO:0007669"/>
    <property type="project" value="UniProtKB-ARBA"/>
</dbReference>
<keyword evidence="1" id="KW-1133">Transmembrane helix</keyword>